<dbReference type="EMBL" id="JBHSLD010000014">
    <property type="protein sequence ID" value="MFC5382155.1"/>
    <property type="molecule type" value="Genomic_DNA"/>
</dbReference>
<evidence type="ECO:0000313" key="2">
    <source>
        <dbReference type="Proteomes" id="UP001596122"/>
    </source>
</evidence>
<protein>
    <recommendedName>
        <fullName evidence="3">DUF5753 domain-containing protein</fullName>
    </recommendedName>
</protein>
<evidence type="ECO:0000313" key="1">
    <source>
        <dbReference type="EMBL" id="MFC5382155.1"/>
    </source>
</evidence>
<comment type="caution">
    <text evidence="1">The sequence shown here is derived from an EMBL/GenBank/DDBJ whole genome shotgun (WGS) entry which is preliminary data.</text>
</comment>
<name>A0ABW0GSD6_9MICO</name>
<keyword evidence="2" id="KW-1185">Reference proteome</keyword>
<sequence length="212" mass="23512">MSQLADLWRAPSFREALTAILTSDGPLYEKVRARLDDPSPPVNTYEQDSDHTTEMGMIVALATAEALVAARNIDGIDQVIDDLEHLFPEDKRAIARERTRALLEDTPSEKMTRLVEGVRNTALPILEASSVQLDFRTVYEPGDGVLLVPVFLARLAFDEAAVTGNVAVFQFDLESFEELSSALERAKRRLAEAREFIPRTRLIGTDAEGLTP</sequence>
<evidence type="ECO:0008006" key="3">
    <source>
        <dbReference type="Google" id="ProtNLM"/>
    </source>
</evidence>
<proteinExistence type="predicted"/>
<dbReference type="Proteomes" id="UP001596122">
    <property type="component" value="Unassembled WGS sequence"/>
</dbReference>
<gene>
    <name evidence="1" type="ORF">ACFPJ6_15405</name>
</gene>
<dbReference type="RefSeq" id="WP_340269705.1">
    <property type="nucleotide sequence ID" value="NZ_JBBEOG010000005.1"/>
</dbReference>
<reference evidence="2" key="1">
    <citation type="journal article" date="2019" name="Int. J. Syst. Evol. Microbiol.">
        <title>The Global Catalogue of Microorganisms (GCM) 10K type strain sequencing project: providing services to taxonomists for standard genome sequencing and annotation.</title>
        <authorList>
            <consortium name="The Broad Institute Genomics Platform"/>
            <consortium name="The Broad Institute Genome Sequencing Center for Infectious Disease"/>
            <person name="Wu L."/>
            <person name="Ma J."/>
        </authorList>
    </citation>
    <scope>NUCLEOTIDE SEQUENCE [LARGE SCALE GENOMIC DNA]</scope>
    <source>
        <strain evidence="2">CCUG 43114</strain>
    </source>
</reference>
<accession>A0ABW0GSD6</accession>
<organism evidence="1 2">
    <name type="scientific">Aquipuribacter nitratireducens</name>
    <dbReference type="NCBI Taxonomy" id="650104"/>
    <lineage>
        <taxon>Bacteria</taxon>
        <taxon>Bacillati</taxon>
        <taxon>Actinomycetota</taxon>
        <taxon>Actinomycetes</taxon>
        <taxon>Micrococcales</taxon>
        <taxon>Intrasporangiaceae</taxon>
        <taxon>Aquipuribacter</taxon>
    </lineage>
</organism>